<comment type="caution">
    <text evidence="2">The sequence shown here is derived from an EMBL/GenBank/DDBJ whole genome shotgun (WGS) entry which is preliminary data.</text>
</comment>
<dbReference type="Proteomes" id="UP001148018">
    <property type="component" value="Unassembled WGS sequence"/>
</dbReference>
<proteinExistence type="predicted"/>
<name>A0A9Q0IHV3_9TELE</name>
<feature type="region of interest" description="Disordered" evidence="1">
    <location>
        <begin position="1"/>
        <end position="20"/>
    </location>
</feature>
<protein>
    <submittedName>
        <fullName evidence="2">Uncharacterized protein</fullName>
    </submittedName>
</protein>
<reference evidence="2" key="1">
    <citation type="submission" date="2022-07" db="EMBL/GenBank/DDBJ databases">
        <title>Chromosome-level genome of Muraenolepis orangiensis.</title>
        <authorList>
            <person name="Kim J."/>
        </authorList>
    </citation>
    <scope>NUCLEOTIDE SEQUENCE</scope>
    <source>
        <strain evidence="2">KU_S4_2022</strain>
        <tissue evidence="2">Muscle</tissue>
    </source>
</reference>
<dbReference type="OrthoDB" id="25987at2759"/>
<evidence type="ECO:0000256" key="1">
    <source>
        <dbReference type="SAM" id="MobiDB-lite"/>
    </source>
</evidence>
<organism evidence="2 3">
    <name type="scientific">Muraenolepis orangiensis</name>
    <name type="common">Patagonian moray cod</name>
    <dbReference type="NCBI Taxonomy" id="630683"/>
    <lineage>
        <taxon>Eukaryota</taxon>
        <taxon>Metazoa</taxon>
        <taxon>Chordata</taxon>
        <taxon>Craniata</taxon>
        <taxon>Vertebrata</taxon>
        <taxon>Euteleostomi</taxon>
        <taxon>Actinopterygii</taxon>
        <taxon>Neopterygii</taxon>
        <taxon>Teleostei</taxon>
        <taxon>Neoteleostei</taxon>
        <taxon>Acanthomorphata</taxon>
        <taxon>Zeiogadaria</taxon>
        <taxon>Gadariae</taxon>
        <taxon>Gadiformes</taxon>
        <taxon>Muraenolepidoidei</taxon>
        <taxon>Muraenolepididae</taxon>
        <taxon>Muraenolepis</taxon>
    </lineage>
</organism>
<evidence type="ECO:0000313" key="2">
    <source>
        <dbReference type="EMBL" id="KAJ3598573.1"/>
    </source>
</evidence>
<dbReference type="AlphaFoldDB" id="A0A9Q0IHV3"/>
<sequence length="92" mass="10589">MAKSYTTHQRKGKNHKSKADRTVRLKVCLETLVVNQETMEGVPPPLRLPVAVTCYWLRRPKPDLKLLKALLMVMIQGELNRQEGLTTGRRHL</sequence>
<accession>A0A9Q0IHV3</accession>
<dbReference type="EMBL" id="JANIIK010000109">
    <property type="protein sequence ID" value="KAJ3598573.1"/>
    <property type="molecule type" value="Genomic_DNA"/>
</dbReference>
<evidence type="ECO:0000313" key="3">
    <source>
        <dbReference type="Proteomes" id="UP001148018"/>
    </source>
</evidence>
<gene>
    <name evidence="2" type="ORF">NHX12_002082</name>
</gene>
<keyword evidence="3" id="KW-1185">Reference proteome</keyword>